<protein>
    <submittedName>
        <fullName evidence="2">Antibiotic biosynthesis monooxygenase</fullName>
    </submittedName>
</protein>
<dbReference type="EMBL" id="CP019312">
    <property type="protein sequence ID" value="APX12184.1"/>
    <property type="molecule type" value="Genomic_DNA"/>
</dbReference>
<dbReference type="InterPro" id="IPR011008">
    <property type="entry name" value="Dimeric_a/b-barrel"/>
</dbReference>
<keyword evidence="2" id="KW-0503">Monooxygenase</keyword>
<dbReference type="AlphaFoldDB" id="A0A1P8MVV1"/>
<dbReference type="Pfam" id="PF03992">
    <property type="entry name" value="ABM"/>
    <property type="match status" value="1"/>
</dbReference>
<dbReference type="Proteomes" id="UP000186336">
    <property type="component" value="Chromosome"/>
</dbReference>
<dbReference type="PANTHER" id="PTHR33336:SF1">
    <property type="entry name" value="(4S)-4-HYDROXY-5-PHOSPHONOOXYPENTANE-2,3-DIONE ISOMERASE"/>
    <property type="match status" value="1"/>
</dbReference>
<dbReference type="GO" id="GO:0004497">
    <property type="term" value="F:monooxygenase activity"/>
    <property type="evidence" value="ECO:0007669"/>
    <property type="project" value="UniProtKB-KW"/>
</dbReference>
<keyword evidence="2" id="KW-0560">Oxidoreductase</keyword>
<dbReference type="PROSITE" id="PS51725">
    <property type="entry name" value="ABM"/>
    <property type="match status" value="1"/>
</dbReference>
<dbReference type="InterPro" id="IPR007138">
    <property type="entry name" value="ABM_dom"/>
</dbReference>
<dbReference type="GO" id="GO:0005829">
    <property type="term" value="C:cytosol"/>
    <property type="evidence" value="ECO:0007669"/>
    <property type="project" value="TreeGrafter"/>
</dbReference>
<dbReference type="Gene3D" id="3.30.70.100">
    <property type="match status" value="1"/>
</dbReference>
<dbReference type="SUPFAM" id="SSF54909">
    <property type="entry name" value="Dimeric alpha+beta barrel"/>
    <property type="match status" value="1"/>
</dbReference>
<sequence>MPYAVTVIFDLKPGTQDAFMPLILNNARCSVRDEPGCQQFDVCTDPAQPDTVFLYELYDDLAAFEAHQQMPHYLETGPKIGHMIANKTLKTFEKVER</sequence>
<accession>A0A1P8MVV1</accession>
<name>A0A1P8MVV1_9RHOB</name>
<feature type="domain" description="ABM" evidence="1">
    <location>
        <begin position="3"/>
        <end position="92"/>
    </location>
</feature>
<evidence type="ECO:0000259" key="1">
    <source>
        <dbReference type="PROSITE" id="PS51725"/>
    </source>
</evidence>
<dbReference type="InterPro" id="IPR050744">
    <property type="entry name" value="AI-2_Isomerase_LsrG"/>
</dbReference>
<dbReference type="PANTHER" id="PTHR33336">
    <property type="entry name" value="QUINOL MONOOXYGENASE YGIN-RELATED"/>
    <property type="match status" value="1"/>
</dbReference>
<proteinExistence type="predicted"/>
<reference evidence="2 3" key="1">
    <citation type="submission" date="2017-01" db="EMBL/GenBank/DDBJ databases">
        <title>Complete genome of Tateyamaria omphalii DOK1-4 isolated from seawater in Dokdo.</title>
        <authorList>
            <person name="Kim J.H."/>
            <person name="Chi W.-J."/>
        </authorList>
    </citation>
    <scope>NUCLEOTIDE SEQUENCE [LARGE SCALE GENOMIC DNA]</scope>
    <source>
        <strain evidence="2 3">DOK1-4</strain>
    </source>
</reference>
<evidence type="ECO:0000313" key="2">
    <source>
        <dbReference type="EMBL" id="APX12184.1"/>
    </source>
</evidence>
<evidence type="ECO:0000313" key="3">
    <source>
        <dbReference type="Proteomes" id="UP000186336"/>
    </source>
</evidence>
<dbReference type="KEGG" id="tom:BWR18_11210"/>
<organism evidence="2 3">
    <name type="scientific">Tateyamaria omphalii</name>
    <dbReference type="NCBI Taxonomy" id="299262"/>
    <lineage>
        <taxon>Bacteria</taxon>
        <taxon>Pseudomonadati</taxon>
        <taxon>Pseudomonadota</taxon>
        <taxon>Alphaproteobacteria</taxon>
        <taxon>Rhodobacterales</taxon>
        <taxon>Roseobacteraceae</taxon>
        <taxon>Tateyamaria</taxon>
    </lineage>
</organism>
<gene>
    <name evidence="2" type="ORF">BWR18_11210</name>
</gene>
<dbReference type="STRING" id="299262.BWR18_11210"/>
<dbReference type="RefSeq" id="WP_076628291.1">
    <property type="nucleotide sequence ID" value="NZ_CP019312.1"/>
</dbReference>
<dbReference type="OrthoDB" id="9812754at2"/>
<keyword evidence="3" id="KW-1185">Reference proteome</keyword>